<dbReference type="PANTHER" id="PTHR12357">
    <property type="entry name" value="YTH YT521-B HOMOLOGY DOMAIN-CONTAINING"/>
    <property type="match status" value="1"/>
</dbReference>
<feature type="region of interest" description="Disordered" evidence="6">
    <location>
        <begin position="625"/>
        <end position="683"/>
    </location>
</feature>
<keyword evidence="4" id="KW-0539">Nucleus</keyword>
<feature type="compositionally biased region" description="Low complexity" evidence="6">
    <location>
        <begin position="178"/>
        <end position="190"/>
    </location>
</feature>
<feature type="compositionally biased region" description="Polar residues" evidence="6">
    <location>
        <begin position="254"/>
        <end position="263"/>
    </location>
</feature>
<feature type="compositionally biased region" description="Basic and acidic residues" evidence="6">
    <location>
        <begin position="480"/>
        <end position="519"/>
    </location>
</feature>
<dbReference type="CDD" id="cd21134">
    <property type="entry name" value="YTH"/>
    <property type="match status" value="1"/>
</dbReference>
<evidence type="ECO:0000313" key="9">
    <source>
        <dbReference type="RefSeq" id="XP_020855460.1"/>
    </source>
</evidence>
<feature type="compositionally biased region" description="Basic and acidic residues" evidence="6">
    <location>
        <begin position="50"/>
        <end position="59"/>
    </location>
</feature>
<gene>
    <name evidence="9" type="primary">YTHDC1</name>
</gene>
<keyword evidence="3" id="KW-0508">mRNA splicing</keyword>
<dbReference type="FunFam" id="3.10.590.10:FF:000002">
    <property type="entry name" value="YTH domain-containing protein 1 isoform X1"/>
    <property type="match status" value="1"/>
</dbReference>
<dbReference type="Gene3D" id="3.10.590.10">
    <property type="entry name" value="ph1033 like domains"/>
    <property type="match status" value="1"/>
</dbReference>
<dbReference type="PANTHER" id="PTHR12357:SF3">
    <property type="entry name" value="YTH DOMAIN-CONTAINING PROTEIN 1"/>
    <property type="match status" value="1"/>
</dbReference>
<keyword evidence="5" id="KW-0694">RNA-binding</keyword>
<feature type="compositionally biased region" description="Basic and acidic residues" evidence="6">
    <location>
        <begin position="162"/>
        <end position="177"/>
    </location>
</feature>
<dbReference type="CTD" id="91746"/>
<dbReference type="GO" id="GO:0003729">
    <property type="term" value="F:mRNA binding"/>
    <property type="evidence" value="ECO:0007669"/>
    <property type="project" value="UniProtKB-UniRule"/>
</dbReference>
<feature type="compositionally biased region" description="Basic and acidic residues" evidence="6">
    <location>
        <begin position="1"/>
        <end position="12"/>
    </location>
</feature>
<organism evidence="8 9">
    <name type="scientific">Phascolarctos cinereus</name>
    <name type="common">Koala</name>
    <dbReference type="NCBI Taxonomy" id="38626"/>
    <lineage>
        <taxon>Eukaryota</taxon>
        <taxon>Metazoa</taxon>
        <taxon>Chordata</taxon>
        <taxon>Craniata</taxon>
        <taxon>Vertebrata</taxon>
        <taxon>Euteleostomi</taxon>
        <taxon>Mammalia</taxon>
        <taxon>Metatheria</taxon>
        <taxon>Diprotodontia</taxon>
        <taxon>Phascolarctidae</taxon>
        <taxon>Phascolarctos</taxon>
    </lineage>
</organism>
<dbReference type="GO" id="GO:0005654">
    <property type="term" value="C:nucleoplasm"/>
    <property type="evidence" value="ECO:0007669"/>
    <property type="project" value="TreeGrafter"/>
</dbReference>
<dbReference type="PROSITE" id="PS50882">
    <property type="entry name" value="YTH"/>
    <property type="match status" value="1"/>
</dbReference>
<evidence type="ECO:0000256" key="2">
    <source>
        <dbReference type="ARBA" id="ARBA00022664"/>
    </source>
</evidence>
<dbReference type="RefSeq" id="XP_020855460.1">
    <property type="nucleotide sequence ID" value="XM_020999801.1"/>
</dbReference>
<feature type="compositionally biased region" description="Low complexity" evidence="6">
    <location>
        <begin position="75"/>
        <end position="86"/>
    </location>
</feature>
<feature type="region of interest" description="Disordered" evidence="6">
    <location>
        <begin position="1"/>
        <end position="293"/>
    </location>
</feature>
<feature type="domain" description="YTH" evidence="7">
    <location>
        <begin position="311"/>
        <end position="448"/>
    </location>
</feature>
<dbReference type="InterPro" id="IPR045168">
    <property type="entry name" value="YTH_prot"/>
</dbReference>
<evidence type="ECO:0000259" key="7">
    <source>
        <dbReference type="PROSITE" id="PS50882"/>
    </source>
</evidence>
<name>A0A6P5LB16_PHACI</name>
<reference evidence="9" key="1">
    <citation type="submission" date="2025-08" db="UniProtKB">
        <authorList>
            <consortium name="RefSeq"/>
        </authorList>
    </citation>
    <scope>IDENTIFICATION</scope>
    <source>
        <tissue evidence="9">Spleen</tissue>
    </source>
</reference>
<feature type="compositionally biased region" description="Basic residues" evidence="6">
    <location>
        <begin position="464"/>
        <end position="479"/>
    </location>
</feature>
<comment type="subcellular location">
    <subcellularLocation>
        <location evidence="1">Nucleus</location>
    </subcellularLocation>
</comment>
<dbReference type="GeneID" id="110217407"/>
<dbReference type="GO" id="GO:0000398">
    <property type="term" value="P:mRNA splicing, via spliceosome"/>
    <property type="evidence" value="ECO:0007669"/>
    <property type="project" value="TreeGrafter"/>
</dbReference>
<feature type="compositionally biased region" description="Acidic residues" evidence="6">
    <location>
        <begin position="191"/>
        <end position="229"/>
    </location>
</feature>
<feature type="region of interest" description="Disordered" evidence="6">
    <location>
        <begin position="563"/>
        <end position="599"/>
    </location>
</feature>
<dbReference type="Proteomes" id="UP000515140">
    <property type="component" value="Unplaced"/>
</dbReference>
<feature type="compositionally biased region" description="Basic and acidic residues" evidence="6">
    <location>
        <begin position="635"/>
        <end position="683"/>
    </location>
</feature>
<dbReference type="Pfam" id="PF04146">
    <property type="entry name" value="YTH"/>
    <property type="match status" value="1"/>
</dbReference>
<evidence type="ECO:0000256" key="4">
    <source>
        <dbReference type="ARBA" id="ARBA00023242"/>
    </source>
</evidence>
<evidence type="ECO:0000256" key="3">
    <source>
        <dbReference type="ARBA" id="ARBA00023187"/>
    </source>
</evidence>
<sequence>MAADSREEKDGELNVLDDILTEVPDQDDELYNPESEQDKNEKKGSKRKSDRIETTESKRQKPSVHSRQLMPKPPSSSISNNKRIISTKGKPITEYKNEEYQRSERKTRLSSGSSREPYKSQAEKTCVRKRDPERRAKSSTPDGSQRIRHDVDRRHSRSSLSSKEEVNSEEYGSDHETGSSGSSEEQGNNSENEEEGMEEEEEDDDDGEDEEEVEEDGEEEDEEEYEQDERDQKEGNDYDTRSEASDSDSESVSFTDGSVRSGSGTDGSDEKKKERKRARGISPIVFDRSGSSASESYADQTSKLKYVLQDARFFLIKSNNHENVSLAKAKGVWSTLPVNEKKLNAAFRSARSVILIFSVRESGKFQGFARLSSESHHGGSPIHWVLPAGMNAKMLGGVFKIDWICRRELPFTKSAHLTNPWNEHKPVKIGRDGQEIELECGTQLCLLFPPDESIDLYQVIHKMRHKRRMHSQPRSRGRPSRREPVRDVGRRRPEDYDIHNSRKKPRIDYPPEFHQRPGYLKDPRYQEVDRRFSGVRRDVFLNGSYNDYVREFHNMGPPPPWQGMPPYPGIEQPPHHPYYQHHAPPPQAHPPYSGHHPVPHEARYRDKRVHDYDMRVDDFLRRTQAVVSGRRSRPRERDRERERDRPRDNRRDRDRDRGRDRERERERLCDRDRDRGERGRYRR</sequence>
<feature type="compositionally biased region" description="Basic and acidic residues" evidence="6">
    <location>
        <begin position="116"/>
        <end position="136"/>
    </location>
</feature>
<keyword evidence="8" id="KW-1185">Reference proteome</keyword>
<protein>
    <recommendedName>
        <fullName evidence="5">YTH domain-containing family protein</fullName>
    </recommendedName>
</protein>
<keyword evidence="2" id="KW-0507">mRNA processing</keyword>
<evidence type="ECO:0000256" key="1">
    <source>
        <dbReference type="ARBA" id="ARBA00004123"/>
    </source>
</evidence>
<dbReference type="AlphaFoldDB" id="A0A6P5LB16"/>
<comment type="function">
    <text evidence="5">Specifically recognizes and binds N6-methyladenosine (m6A)-containing RNAs, and regulates mRNA stability. M6A is a modification present at internal sites of mRNAs and some non-coding RNAs and plays a role in mRNA stability and processing.</text>
</comment>
<dbReference type="GO" id="GO:1990247">
    <property type="term" value="F:N6-methyladenosine-containing RNA reader activity"/>
    <property type="evidence" value="ECO:0007669"/>
    <property type="project" value="UniProtKB-UniRule"/>
</dbReference>
<dbReference type="InterPro" id="IPR007275">
    <property type="entry name" value="YTH_domain"/>
</dbReference>
<evidence type="ECO:0000256" key="6">
    <source>
        <dbReference type="SAM" id="MobiDB-lite"/>
    </source>
</evidence>
<feature type="compositionally biased region" description="Basic and acidic residues" evidence="6">
    <location>
        <begin position="230"/>
        <end position="244"/>
    </location>
</feature>
<evidence type="ECO:0000313" key="8">
    <source>
        <dbReference type="Proteomes" id="UP000515140"/>
    </source>
</evidence>
<proteinExistence type="inferred from homology"/>
<dbReference type="GO" id="GO:0000381">
    <property type="term" value="P:regulation of alternative mRNA splicing, via spliceosome"/>
    <property type="evidence" value="ECO:0007669"/>
    <property type="project" value="TreeGrafter"/>
</dbReference>
<comment type="similarity">
    <text evidence="5">Belongs to the YTHDF family.</text>
</comment>
<feature type="compositionally biased region" description="Basic and acidic residues" evidence="6">
    <location>
        <begin position="91"/>
        <end position="107"/>
    </location>
</feature>
<accession>A0A6P5LB16</accession>
<feature type="region of interest" description="Disordered" evidence="6">
    <location>
        <begin position="464"/>
        <end position="519"/>
    </location>
</feature>
<evidence type="ECO:0000256" key="5">
    <source>
        <dbReference type="RuleBase" id="RU369095"/>
    </source>
</evidence>